<organism evidence="3 4">
    <name type="scientific">Nocardia panacis</name>
    <dbReference type="NCBI Taxonomy" id="2340916"/>
    <lineage>
        <taxon>Bacteria</taxon>
        <taxon>Bacillati</taxon>
        <taxon>Actinomycetota</taxon>
        <taxon>Actinomycetes</taxon>
        <taxon>Mycobacteriales</taxon>
        <taxon>Nocardiaceae</taxon>
        <taxon>Nocardia</taxon>
    </lineage>
</organism>
<name>A0A3A4KJB6_9NOCA</name>
<feature type="domain" description="Excalibur calcium-binding" evidence="2">
    <location>
        <begin position="91"/>
        <end position="127"/>
    </location>
</feature>
<dbReference type="InterPro" id="IPR008613">
    <property type="entry name" value="Excalibur_Ca-bd_domain"/>
</dbReference>
<evidence type="ECO:0000313" key="3">
    <source>
        <dbReference type="EMBL" id="RJO76734.1"/>
    </source>
</evidence>
<dbReference type="SMART" id="SM00894">
    <property type="entry name" value="Excalibur"/>
    <property type="match status" value="1"/>
</dbReference>
<keyword evidence="4" id="KW-1185">Reference proteome</keyword>
<dbReference type="AlphaFoldDB" id="A0A3A4KJB6"/>
<evidence type="ECO:0000259" key="2">
    <source>
        <dbReference type="SMART" id="SM00894"/>
    </source>
</evidence>
<dbReference type="Proteomes" id="UP000266677">
    <property type="component" value="Unassembled WGS sequence"/>
</dbReference>
<feature type="region of interest" description="Disordered" evidence="1">
    <location>
        <begin position="1"/>
        <end position="21"/>
    </location>
</feature>
<feature type="region of interest" description="Disordered" evidence="1">
    <location>
        <begin position="60"/>
        <end position="90"/>
    </location>
</feature>
<feature type="compositionally biased region" description="Basic and acidic residues" evidence="1">
    <location>
        <begin position="66"/>
        <end position="83"/>
    </location>
</feature>
<sequence>MIQEARRARLPRDATRTDKSPYRAHDGVVKVLRILPALCAATLALTGALAPTAMALPTATVISTDEPGRSADVDPHPKREKSGENSNAPRYFTDCSQVRIYHRGPLYRGDPQYNPALDPDNTGVDCGGY</sequence>
<reference evidence="3 4" key="1">
    <citation type="submission" date="2018-09" db="EMBL/GenBank/DDBJ databases">
        <title>YIM PH21274 draft genome.</title>
        <authorList>
            <person name="Miao C."/>
        </authorList>
    </citation>
    <scope>NUCLEOTIDE SEQUENCE [LARGE SCALE GENOMIC DNA]</scope>
    <source>
        <strain evidence="3 4">YIM PH 21724</strain>
    </source>
</reference>
<evidence type="ECO:0000256" key="1">
    <source>
        <dbReference type="SAM" id="MobiDB-lite"/>
    </source>
</evidence>
<protein>
    <recommendedName>
        <fullName evidence="2">Excalibur calcium-binding domain-containing protein</fullName>
    </recommendedName>
</protein>
<evidence type="ECO:0000313" key="4">
    <source>
        <dbReference type="Proteomes" id="UP000266677"/>
    </source>
</evidence>
<accession>A0A3A4KJB6</accession>
<dbReference type="EMBL" id="QZFU01000016">
    <property type="protein sequence ID" value="RJO76734.1"/>
    <property type="molecule type" value="Genomic_DNA"/>
</dbReference>
<proteinExistence type="predicted"/>
<dbReference type="Pfam" id="PF05901">
    <property type="entry name" value="Excalibur"/>
    <property type="match status" value="1"/>
</dbReference>
<gene>
    <name evidence="3" type="ORF">D5S18_10760</name>
</gene>
<comment type="caution">
    <text evidence="3">The sequence shown here is derived from an EMBL/GenBank/DDBJ whole genome shotgun (WGS) entry which is preliminary data.</text>
</comment>